<name>A0A0M2H5L0_9MICO</name>
<dbReference type="InterPro" id="IPR051678">
    <property type="entry name" value="AGP_Transferase"/>
</dbReference>
<evidence type="ECO:0000259" key="1">
    <source>
        <dbReference type="Pfam" id="PF01636"/>
    </source>
</evidence>
<dbReference type="STRING" id="92835.RS81_02209"/>
<dbReference type="InterPro" id="IPR002575">
    <property type="entry name" value="Aminoglycoside_PTrfase"/>
</dbReference>
<feature type="domain" description="Aminoglycoside phosphotransferase" evidence="1">
    <location>
        <begin position="69"/>
        <end position="265"/>
    </location>
</feature>
<dbReference type="Gene3D" id="3.30.200.20">
    <property type="entry name" value="Phosphorylase Kinase, domain 1"/>
    <property type="match status" value="1"/>
</dbReference>
<proteinExistence type="predicted"/>
<dbReference type="SUPFAM" id="SSF56112">
    <property type="entry name" value="Protein kinase-like (PK-like)"/>
    <property type="match status" value="1"/>
</dbReference>
<dbReference type="Proteomes" id="UP000033956">
    <property type="component" value="Unassembled WGS sequence"/>
</dbReference>
<organism evidence="2 3">
    <name type="scientific">Microbacterium terrae</name>
    <dbReference type="NCBI Taxonomy" id="69369"/>
    <lineage>
        <taxon>Bacteria</taxon>
        <taxon>Bacillati</taxon>
        <taxon>Actinomycetota</taxon>
        <taxon>Actinomycetes</taxon>
        <taxon>Micrococcales</taxon>
        <taxon>Microbacteriaceae</taxon>
        <taxon>Microbacterium</taxon>
    </lineage>
</organism>
<evidence type="ECO:0000313" key="2">
    <source>
        <dbReference type="EMBL" id="KJL39115.1"/>
    </source>
</evidence>
<dbReference type="PANTHER" id="PTHR21310">
    <property type="entry name" value="AMINOGLYCOSIDE PHOSPHOTRANSFERASE-RELATED-RELATED"/>
    <property type="match status" value="1"/>
</dbReference>
<dbReference type="PANTHER" id="PTHR21310:SF15">
    <property type="entry name" value="AMINOGLYCOSIDE PHOSPHOTRANSFERASE DOMAIN-CONTAINING PROTEIN"/>
    <property type="match status" value="1"/>
</dbReference>
<dbReference type="EMBL" id="JYIZ01000052">
    <property type="protein sequence ID" value="KJL39115.1"/>
    <property type="molecule type" value="Genomic_DNA"/>
</dbReference>
<protein>
    <submittedName>
        <fullName evidence="2">Phosphotransferase enzyme family protein</fullName>
    </submittedName>
</protein>
<accession>A0A0M2H5L0</accession>
<gene>
    <name evidence="2" type="ORF">RS81_02209</name>
</gene>
<keyword evidence="3" id="KW-1185">Reference proteome</keyword>
<dbReference type="AlphaFoldDB" id="A0A0M2H5L0"/>
<dbReference type="Pfam" id="PF01636">
    <property type="entry name" value="APH"/>
    <property type="match status" value="1"/>
</dbReference>
<evidence type="ECO:0000313" key="3">
    <source>
        <dbReference type="Proteomes" id="UP000033956"/>
    </source>
</evidence>
<reference evidence="2 3" key="1">
    <citation type="submission" date="2015-02" db="EMBL/GenBank/DDBJ databases">
        <title>Draft genome sequences of ten Microbacterium spp. with emphasis on heavy metal contaminated environments.</title>
        <authorList>
            <person name="Corretto E."/>
        </authorList>
    </citation>
    <scope>NUCLEOTIDE SEQUENCE [LARGE SCALE GENOMIC DNA]</scope>
    <source>
        <strain evidence="2 3">DSM 12510</strain>
    </source>
</reference>
<comment type="caution">
    <text evidence="2">The sequence shown here is derived from an EMBL/GenBank/DDBJ whole genome shotgun (WGS) entry which is preliminary data.</text>
</comment>
<dbReference type="InterPro" id="IPR011009">
    <property type="entry name" value="Kinase-like_dom_sf"/>
</dbReference>
<dbReference type="RefSeq" id="WP_052682529.1">
    <property type="nucleotide sequence ID" value="NZ_BAAAUP010000009.1"/>
</dbReference>
<sequence length="336" mass="35452">MTGRVDISLDQVRDLVSSLGEVVVAEPIDGGFFATALRLTFADGTRSVMKAVSADTSRLSRYEHGILGTEARVFEMLADTEVPVPTVQLADFTRTLVPADVLVTSHLPGVVWNGLDIADADAAALRRGLGAAMAAAHRVEGPHFGYPAAASALAAPTWPAAFGLMVEAALTDAETWGVALPVDRVRRALHDHQIALTTVKRASVVHTDLWPGNVFVDADEMRIVGIIDTERTVWGDPLIDLVGAEPLSTEPPDADLLAGDGAAGGELAAILGSPAGEARLNLCRMYMALLYVTEVTIRGYDGEFALSYESAGRANLEIALARLEELAPGNGSRCTA</sequence>
<dbReference type="PATRIC" id="fig|92835.4.peg.2243"/>
<dbReference type="Gene3D" id="3.90.1200.10">
    <property type="match status" value="1"/>
</dbReference>